<protein>
    <submittedName>
        <fullName evidence="2">Uncharacterized protein</fullName>
    </submittedName>
</protein>
<feature type="region of interest" description="Disordered" evidence="1">
    <location>
        <begin position="25"/>
        <end position="66"/>
    </location>
</feature>
<feature type="compositionally biased region" description="Pro residues" evidence="1">
    <location>
        <begin position="31"/>
        <end position="47"/>
    </location>
</feature>
<gene>
    <name evidence="2" type="ORF">UY3_12107</name>
</gene>
<evidence type="ECO:0000313" key="2">
    <source>
        <dbReference type="EMBL" id="EMP30685.1"/>
    </source>
</evidence>
<dbReference type="EMBL" id="KB548684">
    <property type="protein sequence ID" value="EMP30685.1"/>
    <property type="molecule type" value="Genomic_DNA"/>
</dbReference>
<dbReference type="AlphaFoldDB" id="M7B578"/>
<accession>M7B578</accession>
<evidence type="ECO:0000313" key="3">
    <source>
        <dbReference type="Proteomes" id="UP000031443"/>
    </source>
</evidence>
<feature type="compositionally biased region" description="Polar residues" evidence="1">
    <location>
        <begin position="202"/>
        <end position="216"/>
    </location>
</feature>
<organism evidence="2 3">
    <name type="scientific">Chelonia mydas</name>
    <name type="common">Green sea-turtle</name>
    <name type="synonym">Chelonia agassizi</name>
    <dbReference type="NCBI Taxonomy" id="8469"/>
    <lineage>
        <taxon>Eukaryota</taxon>
        <taxon>Metazoa</taxon>
        <taxon>Chordata</taxon>
        <taxon>Craniata</taxon>
        <taxon>Vertebrata</taxon>
        <taxon>Euteleostomi</taxon>
        <taxon>Archelosauria</taxon>
        <taxon>Testudinata</taxon>
        <taxon>Testudines</taxon>
        <taxon>Cryptodira</taxon>
        <taxon>Durocryptodira</taxon>
        <taxon>Americhelydia</taxon>
        <taxon>Chelonioidea</taxon>
        <taxon>Cheloniidae</taxon>
        <taxon>Chelonia</taxon>
    </lineage>
</organism>
<sequence length="216" mass="22094">MPSLLLCPWVHSIHRCWLGKTWQHQKESTGVPPPKTPEGAPPAPVPSEAPVSPEATVTLGAGGENPEVVESNLPSIYEEIEALGLTPVTQGEDDPLPAGLDLGDFTPAPLSPCSLPLTVASAPTSEEPLDSSINLATEGTLLTAAEPVEATASATRRGPEPPGAPLIGVEQSTSFPGGGPTEDSPPPDAVAAKPTIEPAPSITESPLHTPSTLEPD</sequence>
<reference evidence="3" key="1">
    <citation type="journal article" date="2013" name="Nat. Genet.">
        <title>The draft genomes of soft-shell turtle and green sea turtle yield insights into the development and evolution of the turtle-specific body plan.</title>
        <authorList>
            <person name="Wang Z."/>
            <person name="Pascual-Anaya J."/>
            <person name="Zadissa A."/>
            <person name="Li W."/>
            <person name="Niimura Y."/>
            <person name="Huang Z."/>
            <person name="Li C."/>
            <person name="White S."/>
            <person name="Xiong Z."/>
            <person name="Fang D."/>
            <person name="Wang B."/>
            <person name="Ming Y."/>
            <person name="Chen Y."/>
            <person name="Zheng Y."/>
            <person name="Kuraku S."/>
            <person name="Pignatelli M."/>
            <person name="Herrero J."/>
            <person name="Beal K."/>
            <person name="Nozawa M."/>
            <person name="Li Q."/>
            <person name="Wang J."/>
            <person name="Zhang H."/>
            <person name="Yu L."/>
            <person name="Shigenobu S."/>
            <person name="Wang J."/>
            <person name="Liu J."/>
            <person name="Flicek P."/>
            <person name="Searle S."/>
            <person name="Wang J."/>
            <person name="Kuratani S."/>
            <person name="Yin Y."/>
            <person name="Aken B."/>
            <person name="Zhang G."/>
            <person name="Irie N."/>
        </authorList>
    </citation>
    <scope>NUCLEOTIDE SEQUENCE [LARGE SCALE GENOMIC DNA]</scope>
</reference>
<keyword evidence="3" id="KW-1185">Reference proteome</keyword>
<feature type="region of interest" description="Disordered" evidence="1">
    <location>
        <begin position="141"/>
        <end position="216"/>
    </location>
</feature>
<name>M7B578_CHEMY</name>
<proteinExistence type="predicted"/>
<dbReference type="Proteomes" id="UP000031443">
    <property type="component" value="Unassembled WGS sequence"/>
</dbReference>
<evidence type="ECO:0000256" key="1">
    <source>
        <dbReference type="SAM" id="MobiDB-lite"/>
    </source>
</evidence>